<dbReference type="Proteomes" id="UP000001055">
    <property type="component" value="Unassembled WGS sequence"/>
</dbReference>
<dbReference type="InParanoid" id="Q0UIT1"/>
<evidence type="ECO:0008006" key="4">
    <source>
        <dbReference type="Google" id="ProtNLM"/>
    </source>
</evidence>
<dbReference type="KEGG" id="pno:SNOG_08333"/>
<dbReference type="Pfam" id="PF17112">
    <property type="entry name" value="Tom6"/>
    <property type="match status" value="1"/>
</dbReference>
<dbReference type="GO" id="GO:0005742">
    <property type="term" value="C:mitochondrial outer membrane translocase complex"/>
    <property type="evidence" value="ECO:0007669"/>
    <property type="project" value="InterPro"/>
</dbReference>
<keyword evidence="1" id="KW-0812">Transmembrane</keyword>
<dbReference type="RefSeq" id="XP_001798653.1">
    <property type="nucleotide sequence ID" value="XM_001798601.1"/>
</dbReference>
<reference evidence="3" key="1">
    <citation type="journal article" date="2007" name="Plant Cell">
        <title>Dothideomycete-plant interactions illuminated by genome sequencing and EST analysis of the wheat pathogen Stagonospora nodorum.</title>
        <authorList>
            <person name="Hane J.K."/>
            <person name="Lowe R.G."/>
            <person name="Solomon P.S."/>
            <person name="Tan K.C."/>
            <person name="Schoch C.L."/>
            <person name="Spatafora J.W."/>
            <person name="Crous P.W."/>
            <person name="Kodira C."/>
            <person name="Birren B.W."/>
            <person name="Galagan J.E."/>
            <person name="Torriani S.F."/>
            <person name="McDonald B.A."/>
            <person name="Oliver R.P."/>
        </authorList>
    </citation>
    <scope>NUCLEOTIDE SEQUENCE [LARGE SCALE GENOMIC DNA]</scope>
    <source>
        <strain evidence="3">SN15 / ATCC MYA-4574 / FGSC 10173</strain>
    </source>
</reference>
<keyword evidence="1" id="KW-0472">Membrane</keyword>
<dbReference type="AlphaFoldDB" id="Q0UIT1"/>
<proteinExistence type="predicted"/>
<accession>Q0UIT1</accession>
<evidence type="ECO:0000313" key="3">
    <source>
        <dbReference type="Proteomes" id="UP000001055"/>
    </source>
</evidence>
<protein>
    <recommendedName>
        <fullName evidence="4">TOM core complex subunit Tom6</fullName>
    </recommendedName>
</protein>
<dbReference type="GeneID" id="5975551"/>
<evidence type="ECO:0000313" key="2">
    <source>
        <dbReference type="EMBL" id="EAT84609.2"/>
    </source>
</evidence>
<dbReference type="eggNOG" id="ENOG502SY3V">
    <property type="taxonomic scope" value="Eukaryota"/>
</dbReference>
<keyword evidence="1" id="KW-1133">Transmembrane helix</keyword>
<evidence type="ECO:0000256" key="1">
    <source>
        <dbReference type="SAM" id="Phobius"/>
    </source>
</evidence>
<gene>
    <name evidence="2" type="ORF">SNOG_08333</name>
</gene>
<dbReference type="VEuPathDB" id="FungiDB:JI435_083330"/>
<feature type="transmembrane region" description="Helical" evidence="1">
    <location>
        <begin position="77"/>
        <end position="96"/>
    </location>
</feature>
<dbReference type="EMBL" id="CH445336">
    <property type="protein sequence ID" value="EAT84609.2"/>
    <property type="molecule type" value="Genomic_DNA"/>
</dbReference>
<name>Q0UIT1_PHANO</name>
<sequence length="102" mass="11151">MTLVRCFPKVSRTASSAAHHRQVSNPTKAIPLQPLLLFDDFTNMPPKQIHGKGRTLAEPSFAANTLHAFTDKENRSVVTAIGLFAIGVTFLHSSWAEILLPA</sequence>
<organism evidence="2 3">
    <name type="scientific">Phaeosphaeria nodorum (strain SN15 / ATCC MYA-4574 / FGSC 10173)</name>
    <name type="common">Glume blotch fungus</name>
    <name type="synonym">Parastagonospora nodorum</name>
    <dbReference type="NCBI Taxonomy" id="321614"/>
    <lineage>
        <taxon>Eukaryota</taxon>
        <taxon>Fungi</taxon>
        <taxon>Dikarya</taxon>
        <taxon>Ascomycota</taxon>
        <taxon>Pezizomycotina</taxon>
        <taxon>Dothideomycetes</taxon>
        <taxon>Pleosporomycetidae</taxon>
        <taxon>Pleosporales</taxon>
        <taxon>Pleosporineae</taxon>
        <taxon>Phaeosphaeriaceae</taxon>
        <taxon>Parastagonospora</taxon>
    </lineage>
</organism>
<dbReference type="HOGENOM" id="CLU_2278455_0_0_1"/>
<dbReference type="InterPro" id="IPR020266">
    <property type="entry name" value="Tom6"/>
</dbReference>
<dbReference type="GO" id="GO:0030150">
    <property type="term" value="P:protein import into mitochondrial matrix"/>
    <property type="evidence" value="ECO:0007669"/>
    <property type="project" value="InterPro"/>
</dbReference>
<dbReference type="STRING" id="321614.Q0UIT1"/>